<accession>A0ABU8BNL3</accession>
<evidence type="ECO:0000313" key="2">
    <source>
        <dbReference type="EMBL" id="MEH2560134.1"/>
    </source>
</evidence>
<sequence>MRRIPLVLATIAVVLPNTAEAQPKQSPQAEMSQEVRQMCRQEIQKICRPGFVPNRAAIQRCISENKEKLPKQCLPIFQGN</sequence>
<keyword evidence="1" id="KW-0732">Signal</keyword>
<proteinExistence type="predicted"/>
<gene>
    <name evidence="2" type="ORF">V1286_007663</name>
</gene>
<dbReference type="RefSeq" id="WP_334488986.1">
    <property type="nucleotide sequence ID" value="NZ_JAZHRV010000001.1"/>
</dbReference>
<protein>
    <recommendedName>
        <fullName evidence="4">Cysteine rich repeat-containing protein</fullName>
    </recommendedName>
</protein>
<dbReference type="Proteomes" id="UP001364224">
    <property type="component" value="Unassembled WGS sequence"/>
</dbReference>
<evidence type="ECO:0000256" key="1">
    <source>
        <dbReference type="SAM" id="SignalP"/>
    </source>
</evidence>
<feature type="chain" id="PRO_5047142095" description="Cysteine rich repeat-containing protein" evidence="1">
    <location>
        <begin position="22"/>
        <end position="80"/>
    </location>
</feature>
<evidence type="ECO:0008006" key="4">
    <source>
        <dbReference type="Google" id="ProtNLM"/>
    </source>
</evidence>
<reference evidence="2 3" key="1">
    <citation type="submission" date="2024-02" db="EMBL/GenBank/DDBJ databases">
        <title>Adaptive strategies in a cosmopolitan and abundant soil bacterium.</title>
        <authorList>
            <person name="Carini P."/>
        </authorList>
    </citation>
    <scope>NUCLEOTIDE SEQUENCE [LARGE SCALE GENOMIC DNA]</scope>
    <source>
        <strain evidence="2 3">AZCC 1608</strain>
    </source>
</reference>
<comment type="caution">
    <text evidence="2">The sequence shown here is derived from an EMBL/GenBank/DDBJ whole genome shotgun (WGS) entry which is preliminary data.</text>
</comment>
<dbReference type="EMBL" id="JAZHRV010000001">
    <property type="protein sequence ID" value="MEH2560134.1"/>
    <property type="molecule type" value="Genomic_DNA"/>
</dbReference>
<name>A0ABU8BNL3_9BRAD</name>
<organism evidence="2 3">
    <name type="scientific">Bradyrhizobium algeriense</name>
    <dbReference type="NCBI Taxonomy" id="634784"/>
    <lineage>
        <taxon>Bacteria</taxon>
        <taxon>Pseudomonadati</taxon>
        <taxon>Pseudomonadota</taxon>
        <taxon>Alphaproteobacteria</taxon>
        <taxon>Hyphomicrobiales</taxon>
        <taxon>Nitrobacteraceae</taxon>
        <taxon>Bradyrhizobium</taxon>
    </lineage>
</organism>
<evidence type="ECO:0000313" key="3">
    <source>
        <dbReference type="Proteomes" id="UP001364224"/>
    </source>
</evidence>
<feature type="signal peptide" evidence="1">
    <location>
        <begin position="1"/>
        <end position="21"/>
    </location>
</feature>
<keyword evidence="3" id="KW-1185">Reference proteome</keyword>